<dbReference type="GO" id="GO:0004668">
    <property type="term" value="F:protein-arginine deiminase activity"/>
    <property type="evidence" value="ECO:0007669"/>
    <property type="project" value="InterPro"/>
</dbReference>
<dbReference type="InterPro" id="IPR007466">
    <property type="entry name" value="Peptidyl-Arg-deiminase_porph"/>
</dbReference>
<sequence>MVPPAPGFYHPAEWQFHQACWLAFPSHEELWGQNLPLVQAEFAALCQAIAFPDPITGKLQGERLKILVLDAAGELKARELLTGLEPEFYQIPFGDIWLRDTGPIFLVNPDGKTATVRFRFNGWGEKYALPGDAQVAENIAQAVDLPQYSFPFVLEGGAIETDGQGTCLTTRQCLLNPNRNPHLTPSEITASLKAVLGYQQVLWLDQGLENDHTDGHIDTLVRFVRPGVVVCMESLTEEDVNAATLKQIAEDLVTFTTAQGRPLEVVKIPSPGLVLDAEGTVMPASYVNFYIANQTVIVPTYGSEFDQPAVNAIAQLFPNRQTIGLSAKHILFGGGAFHCITQQQL</sequence>
<reference evidence="3" key="1">
    <citation type="submission" date="2023-07" db="EMBL/GenBank/DDBJ databases">
        <authorList>
            <person name="Luz R."/>
            <person name="Cordeiro R."/>
            <person name="Fonseca A."/>
            <person name="Goncalves V."/>
        </authorList>
    </citation>
    <scope>NUCLEOTIDE SEQUENCE [LARGE SCALE GENOMIC DNA]</scope>
    <source>
        <strain evidence="3">BACA0444</strain>
    </source>
</reference>
<dbReference type="AlphaFoldDB" id="A0AAE4JXA3"/>
<dbReference type="PANTHER" id="PTHR31377">
    <property type="entry name" value="AGMATINE DEIMINASE-RELATED"/>
    <property type="match status" value="1"/>
</dbReference>
<organism evidence="2 3">
    <name type="scientific">Pseudocalidococcus azoricus BACA0444</name>
    <dbReference type="NCBI Taxonomy" id="2918990"/>
    <lineage>
        <taxon>Bacteria</taxon>
        <taxon>Bacillati</taxon>
        <taxon>Cyanobacteriota</taxon>
        <taxon>Cyanophyceae</taxon>
        <taxon>Acaryochloridales</taxon>
        <taxon>Thermosynechococcaceae</taxon>
        <taxon>Pseudocalidococcus</taxon>
        <taxon>Pseudocalidococcus azoricus</taxon>
    </lineage>
</organism>
<dbReference type="GO" id="GO:0009446">
    <property type="term" value="P:putrescine biosynthetic process"/>
    <property type="evidence" value="ECO:0007669"/>
    <property type="project" value="InterPro"/>
</dbReference>
<dbReference type="EMBL" id="JAVMIP010000026">
    <property type="protein sequence ID" value="MDS3862320.1"/>
    <property type="molecule type" value="Genomic_DNA"/>
</dbReference>
<evidence type="ECO:0000256" key="1">
    <source>
        <dbReference type="ARBA" id="ARBA00022801"/>
    </source>
</evidence>
<keyword evidence="3" id="KW-1185">Reference proteome</keyword>
<dbReference type="Proteomes" id="UP001268256">
    <property type="component" value="Unassembled WGS sequence"/>
</dbReference>
<dbReference type="GO" id="GO:0047632">
    <property type="term" value="F:agmatine deiminase activity"/>
    <property type="evidence" value="ECO:0007669"/>
    <property type="project" value="TreeGrafter"/>
</dbReference>
<name>A0AAE4JXA3_9CYAN</name>
<dbReference type="SUPFAM" id="SSF55909">
    <property type="entry name" value="Pentein"/>
    <property type="match status" value="1"/>
</dbReference>
<evidence type="ECO:0000313" key="2">
    <source>
        <dbReference type="EMBL" id="MDS3862320.1"/>
    </source>
</evidence>
<evidence type="ECO:0000313" key="3">
    <source>
        <dbReference type="Proteomes" id="UP001268256"/>
    </source>
</evidence>
<dbReference type="Pfam" id="PF04371">
    <property type="entry name" value="PAD_porph"/>
    <property type="match status" value="1"/>
</dbReference>
<accession>A0AAE4JXA3</accession>
<keyword evidence="1" id="KW-0378">Hydrolase</keyword>
<dbReference type="PANTHER" id="PTHR31377:SF0">
    <property type="entry name" value="AGMATINE DEIMINASE-RELATED"/>
    <property type="match status" value="1"/>
</dbReference>
<dbReference type="Gene3D" id="3.75.10.10">
    <property type="entry name" value="L-arginine/glycine Amidinotransferase, Chain A"/>
    <property type="match status" value="1"/>
</dbReference>
<protein>
    <submittedName>
        <fullName evidence="2">Agmatine deiminase family protein</fullName>
    </submittedName>
</protein>
<comment type="caution">
    <text evidence="2">The sequence shown here is derived from an EMBL/GenBank/DDBJ whole genome shotgun (WGS) entry which is preliminary data.</text>
</comment>
<gene>
    <name evidence="2" type="ORF">RIF25_16085</name>
</gene>
<proteinExistence type="predicted"/>